<dbReference type="PANTHER" id="PTHR10110:SF103">
    <property type="entry name" value="SODIUM_HYDROGEN EXCHANGER 4"/>
    <property type="match status" value="1"/>
</dbReference>
<dbReference type="PROSITE" id="PS50104">
    <property type="entry name" value="TIR"/>
    <property type="match status" value="1"/>
</dbReference>
<evidence type="ECO:0000256" key="10">
    <source>
        <dbReference type="ARBA" id="ARBA00023180"/>
    </source>
</evidence>
<dbReference type="InterPro" id="IPR004709">
    <property type="entry name" value="NaH_exchanger"/>
</dbReference>
<dbReference type="SUPFAM" id="SSF52200">
    <property type="entry name" value="Toll/Interleukin receptor TIR domain"/>
    <property type="match status" value="1"/>
</dbReference>
<evidence type="ECO:0000256" key="7">
    <source>
        <dbReference type="ARBA" id="ARBA00023065"/>
    </source>
</evidence>
<feature type="transmembrane region" description="Helical" evidence="14">
    <location>
        <begin position="855"/>
        <end position="876"/>
    </location>
</feature>
<evidence type="ECO:0000259" key="15">
    <source>
        <dbReference type="PROSITE" id="PS50104"/>
    </source>
</evidence>
<keyword evidence="13" id="KW-0050">Antiport</keyword>
<dbReference type="GO" id="GO:0016020">
    <property type="term" value="C:membrane"/>
    <property type="evidence" value="ECO:0007669"/>
    <property type="project" value="UniProtKB-SubCell"/>
</dbReference>
<evidence type="ECO:0000256" key="14">
    <source>
        <dbReference type="SAM" id="Phobius"/>
    </source>
</evidence>
<dbReference type="GO" id="GO:0006814">
    <property type="term" value="P:sodium ion transport"/>
    <property type="evidence" value="ECO:0007669"/>
    <property type="project" value="UniProtKB-KW"/>
</dbReference>
<keyword evidence="2 13" id="KW-0813">Transport</keyword>
<dbReference type="Gene3D" id="6.10.250.1040">
    <property type="match status" value="1"/>
</dbReference>
<feature type="transmembrane region" description="Helical" evidence="14">
    <location>
        <begin position="896"/>
        <end position="918"/>
    </location>
</feature>
<dbReference type="InterPro" id="IPR000157">
    <property type="entry name" value="TIR_dom"/>
</dbReference>
<keyword evidence="12" id="KW-0393">Immunoglobulin domain</keyword>
<keyword evidence="4" id="KW-0732">Signal</keyword>
<evidence type="ECO:0000313" key="17">
    <source>
        <dbReference type="Proteomes" id="UP001623348"/>
    </source>
</evidence>
<feature type="transmembrane region" description="Helical" evidence="14">
    <location>
        <begin position="778"/>
        <end position="800"/>
    </location>
</feature>
<gene>
    <name evidence="16" type="ORF">GRJ2_000358000</name>
</gene>
<dbReference type="SUPFAM" id="SSF56219">
    <property type="entry name" value="DNase I-like"/>
    <property type="match status" value="1"/>
</dbReference>
<dbReference type="PANTHER" id="PTHR10110">
    <property type="entry name" value="SODIUM/HYDROGEN EXCHANGER"/>
    <property type="match status" value="1"/>
</dbReference>
<evidence type="ECO:0000256" key="11">
    <source>
        <dbReference type="ARBA" id="ARBA00023201"/>
    </source>
</evidence>
<evidence type="ECO:0000256" key="13">
    <source>
        <dbReference type="RuleBase" id="RU003722"/>
    </source>
</evidence>
<dbReference type="Pfam" id="PF18452">
    <property type="entry name" value="Ig_6"/>
    <property type="match status" value="1"/>
</dbReference>
<dbReference type="InterPro" id="IPR036691">
    <property type="entry name" value="Endo/exonu/phosph_ase_sf"/>
</dbReference>
<evidence type="ECO:0000256" key="8">
    <source>
        <dbReference type="ARBA" id="ARBA00023136"/>
    </source>
</evidence>
<evidence type="ECO:0000256" key="3">
    <source>
        <dbReference type="ARBA" id="ARBA00022692"/>
    </source>
</evidence>
<dbReference type="Pfam" id="PF00999">
    <property type="entry name" value="Na_H_Exchanger"/>
    <property type="match status" value="1"/>
</dbReference>
<sequence length="1301" mass="147767">MGSVAQLKCIYTNACSMGNKQEELEAIVQQENYDIVAIAETWWDDSHNWSAAADGYKLFRGDRQGRRGSGMVLKTTCPLGTQPPELEDREQNEAPIIQGETVSDLLHHLDTHKSMGPDGIHPGVLRELAEVLTNPLSIIYQQSWLTRKIPVGWRLANVMPIHKRGQEEYPGNYRPVHLTSVQGKVMEQIVLSAITCHVQNNQVIRPSQHGFMKGRSCLTNLISFYDKGSVLGPVLFDVFINDLEEGIECTLGQFADDTKLCGSVDLLEGRKALQRGLDRLDQWAKANCMRFNKAQCQVPHLGHNNPMQRYRLGAEWLESCPVEKDLGVLVDSWLNMSQQCAQVAKAANSMLACIRNSVASRMRTVIVPLYSELVRPHLECCVQFWSPHCKKDTEVLECAQRRATKLGKDLEHKSYEEQLRELGLFILEKRRLRGDLIALYNFLKGESEMILKENVSEYQPKLIKKIMLTSFWILALFVSGAEVREINLPGCSHVEPQIWYRAISDEEFVLQCTLPDRDANHSYNNSLLKQHKNGHQIKHRKSRPSLKLKHNEIYLNPTYATDAGIYVCDYTLYDNTIKWTMRTVVTVEVIAKPTIHPPNFLYPNGVVILEAELDGKEFDAFVSYAKLDSSESDSTLISEEKFALELLPDMLEKKYGYKLCILERDILPGGGFHLYHRLPRLMPESCILIAIGVLVGAIIFASDHKSPPVMNTSIYFLYLLPPIVLEEGYFMPTRPFFENFGSILWWSVLGSLLNSFGIGLSLYGVCQIEAFGLTDLNLLQNLLFGSMISAVDPAAALVVFEEASVNEQLYMMIFGESLLNDGITVVLYNIFIAFTQMHRYEEIESIDVFAGFARFFVVGLGGVLFGIVFGFVSALMTRFTHNVSAIEPLLVFMFSYLSYLSAETLYISGILAMTACAVTMKKYVEENVSQNSYTTIKYFMKMLSSVSETLIFMFMGVSTVGKNHEWNWAFICFTLLFCLIWRTLSVFALFYISNKFRTYPFTFKDRLIISYSGLRGASSFSLAFLLPVNLFPRKKLFITATLVVIYFTVFIQGITIGPLVRYLDVKKTNKKESINEEIHMRLMDHLKAGIEDICGHWSHYQLRDKFKKFDNKYLKKILIRDHQPKSSIVSLYKKMEIKLAIEMAESGMKISKSSTAASHIESSPAEKDLGVLVDENLDMSRQCALAAQKANRILVCIKRGVTSRSREMILPLYSTLVRAHLQVLHPALEPPVQERHGAVGDGPEEATKMIRGLEHLSYEDRLRELGLFSLEKRRLQGELIAAFQYLKQAYKKDGERLFQGL</sequence>
<feature type="transmembrane region" description="Helical" evidence="14">
    <location>
        <begin position="713"/>
        <end position="731"/>
    </location>
</feature>
<dbReference type="Proteomes" id="UP001623348">
    <property type="component" value="Unassembled WGS sequence"/>
</dbReference>
<dbReference type="NCBIfam" id="TIGR00840">
    <property type="entry name" value="b_cpa1"/>
    <property type="match status" value="1"/>
</dbReference>
<feature type="domain" description="TIR" evidence="15">
    <location>
        <begin position="616"/>
        <end position="779"/>
    </location>
</feature>
<reference evidence="16 17" key="1">
    <citation type="submission" date="2024-06" db="EMBL/GenBank/DDBJ databases">
        <title>The draft genome of Grus japonensis, version 3.</title>
        <authorList>
            <person name="Nabeshima K."/>
            <person name="Suzuki S."/>
            <person name="Onuma M."/>
        </authorList>
    </citation>
    <scope>NUCLEOTIDE SEQUENCE [LARGE SCALE GENOMIC DNA]</scope>
    <source>
        <strain evidence="16 17">451A</strain>
    </source>
</reference>
<dbReference type="Gene3D" id="3.40.50.10140">
    <property type="entry name" value="Toll/interleukin-1 receptor homology (TIR) domain"/>
    <property type="match status" value="1"/>
</dbReference>
<keyword evidence="11 13" id="KW-0739">Sodium transport</keyword>
<keyword evidence="8 14" id="KW-0472">Membrane</keyword>
<name>A0ABC9W4B3_GRUJA</name>
<keyword evidence="9" id="KW-1015">Disulfide bond</keyword>
<dbReference type="Gene3D" id="6.10.140.1330">
    <property type="match status" value="1"/>
</dbReference>
<dbReference type="PRINTS" id="PR01084">
    <property type="entry name" value="NAHEXCHNGR"/>
</dbReference>
<dbReference type="Gene3D" id="2.60.40.10">
    <property type="entry name" value="Immunoglobulins"/>
    <property type="match status" value="1"/>
</dbReference>
<protein>
    <recommendedName>
        <fullName evidence="13">Sodium/hydrogen exchanger</fullName>
    </recommendedName>
</protein>
<dbReference type="InterPro" id="IPR013783">
    <property type="entry name" value="Ig-like_fold"/>
</dbReference>
<dbReference type="GO" id="GO:0015297">
    <property type="term" value="F:antiporter activity"/>
    <property type="evidence" value="ECO:0007669"/>
    <property type="project" value="UniProtKB-KW"/>
</dbReference>
<feature type="transmembrane region" description="Helical" evidence="14">
    <location>
        <begin position="681"/>
        <end position="701"/>
    </location>
</feature>
<keyword evidence="3 13" id="KW-0812">Transmembrane</keyword>
<accession>A0ABC9W4B3</accession>
<feature type="transmembrane region" description="Helical" evidence="14">
    <location>
        <begin position="743"/>
        <end position="766"/>
    </location>
</feature>
<feature type="transmembrane region" description="Helical" evidence="14">
    <location>
        <begin position="1013"/>
        <end position="1031"/>
    </location>
</feature>
<proteinExistence type="inferred from homology"/>
<keyword evidence="10" id="KW-0325">Glycoprotein</keyword>
<dbReference type="CDD" id="cd01650">
    <property type="entry name" value="RT_nLTR_like"/>
    <property type="match status" value="1"/>
</dbReference>
<evidence type="ECO:0000256" key="9">
    <source>
        <dbReference type="ARBA" id="ARBA00023157"/>
    </source>
</evidence>
<keyword evidence="5 14" id="KW-1133">Transmembrane helix</keyword>
<comment type="similarity">
    <text evidence="13">Belongs to the monovalent cation:proton antiporter 1 (CPA1) transporter (TC 2.A.36) family.</text>
</comment>
<evidence type="ECO:0000256" key="2">
    <source>
        <dbReference type="ARBA" id="ARBA00022448"/>
    </source>
</evidence>
<evidence type="ECO:0000313" key="16">
    <source>
        <dbReference type="EMBL" id="GAB0178927.1"/>
    </source>
</evidence>
<feature type="transmembrane region" description="Helical" evidence="14">
    <location>
        <begin position="1037"/>
        <end position="1060"/>
    </location>
</feature>
<keyword evidence="17" id="KW-1185">Reference proteome</keyword>
<evidence type="ECO:0000256" key="5">
    <source>
        <dbReference type="ARBA" id="ARBA00022989"/>
    </source>
</evidence>
<feature type="transmembrane region" description="Helical" evidence="14">
    <location>
        <begin position="812"/>
        <end position="834"/>
    </location>
</feature>
<keyword evidence="7 13" id="KW-0406">Ion transport</keyword>
<dbReference type="InterPro" id="IPR018422">
    <property type="entry name" value="Cation/H_exchanger_CPA1"/>
</dbReference>
<dbReference type="InterPro" id="IPR035897">
    <property type="entry name" value="Toll_tir_struct_dom_sf"/>
</dbReference>
<comment type="subcellular location">
    <subcellularLocation>
        <location evidence="1">Membrane</location>
        <topology evidence="1">Multi-pass membrane protein</topology>
    </subcellularLocation>
</comment>
<feature type="transmembrane region" description="Helical" evidence="14">
    <location>
        <begin position="938"/>
        <end position="960"/>
    </location>
</feature>
<keyword evidence="6" id="KW-0915">Sodium</keyword>
<dbReference type="InterPro" id="IPR041416">
    <property type="entry name" value="IL-1RAcP-like_ig"/>
</dbReference>
<dbReference type="Gene3D" id="3.60.10.10">
    <property type="entry name" value="Endonuclease/exonuclease/phosphatase"/>
    <property type="match status" value="1"/>
</dbReference>
<comment type="caution">
    <text evidence="16">The sequence shown here is derived from an EMBL/GenBank/DDBJ whole genome shotgun (WGS) entry which is preliminary data.</text>
</comment>
<organism evidence="16 17">
    <name type="scientific">Grus japonensis</name>
    <name type="common">Japanese crane</name>
    <name type="synonym">Red-crowned crane</name>
    <dbReference type="NCBI Taxonomy" id="30415"/>
    <lineage>
        <taxon>Eukaryota</taxon>
        <taxon>Metazoa</taxon>
        <taxon>Chordata</taxon>
        <taxon>Craniata</taxon>
        <taxon>Vertebrata</taxon>
        <taxon>Euteleostomi</taxon>
        <taxon>Archelosauria</taxon>
        <taxon>Archosauria</taxon>
        <taxon>Dinosauria</taxon>
        <taxon>Saurischia</taxon>
        <taxon>Theropoda</taxon>
        <taxon>Coelurosauria</taxon>
        <taxon>Aves</taxon>
        <taxon>Neognathae</taxon>
        <taxon>Neoaves</taxon>
        <taxon>Gruiformes</taxon>
        <taxon>Gruidae</taxon>
        <taxon>Grus</taxon>
    </lineage>
</organism>
<dbReference type="InterPro" id="IPR006153">
    <property type="entry name" value="Cation/H_exchanger_TM"/>
</dbReference>
<feature type="transmembrane region" description="Helical" evidence="14">
    <location>
        <begin position="966"/>
        <end position="992"/>
    </location>
</feature>
<evidence type="ECO:0000256" key="4">
    <source>
        <dbReference type="ARBA" id="ARBA00022729"/>
    </source>
</evidence>
<evidence type="ECO:0000256" key="1">
    <source>
        <dbReference type="ARBA" id="ARBA00004141"/>
    </source>
</evidence>
<dbReference type="EMBL" id="BAAFJT010000001">
    <property type="protein sequence ID" value="GAB0178927.1"/>
    <property type="molecule type" value="Genomic_DNA"/>
</dbReference>
<evidence type="ECO:0000256" key="12">
    <source>
        <dbReference type="ARBA" id="ARBA00023319"/>
    </source>
</evidence>
<evidence type="ECO:0000256" key="6">
    <source>
        <dbReference type="ARBA" id="ARBA00023053"/>
    </source>
</evidence>